<comment type="catalytic activity">
    <reaction evidence="1 5 6">
        <text>[protein]-peptidylproline (omega=180) = [protein]-peptidylproline (omega=0)</text>
        <dbReference type="Rhea" id="RHEA:16237"/>
        <dbReference type="Rhea" id="RHEA-COMP:10747"/>
        <dbReference type="Rhea" id="RHEA-COMP:10748"/>
        <dbReference type="ChEBI" id="CHEBI:83833"/>
        <dbReference type="ChEBI" id="CHEBI:83834"/>
        <dbReference type="EC" id="5.2.1.8"/>
    </reaction>
</comment>
<feature type="transmembrane region" description="Helical" evidence="7">
    <location>
        <begin position="6"/>
        <end position="23"/>
    </location>
</feature>
<proteinExistence type="inferred from homology"/>
<dbReference type="PANTHER" id="PTHR43811">
    <property type="entry name" value="FKBP-TYPE PEPTIDYL-PROLYL CIS-TRANS ISOMERASE FKPA"/>
    <property type="match status" value="1"/>
</dbReference>
<comment type="caution">
    <text evidence="9">The sequence shown here is derived from an EMBL/GenBank/DDBJ whole genome shotgun (WGS) entry which is preliminary data.</text>
</comment>
<keyword evidence="7" id="KW-1133">Transmembrane helix</keyword>
<evidence type="ECO:0000256" key="4">
    <source>
        <dbReference type="ARBA" id="ARBA00023235"/>
    </source>
</evidence>
<comment type="similarity">
    <text evidence="2 6">Belongs to the FKBP-type PPIase family.</text>
</comment>
<accession>A0A1G2QJK7</accession>
<dbReference type="Gene3D" id="3.10.50.40">
    <property type="match status" value="1"/>
</dbReference>
<dbReference type="Pfam" id="PF00254">
    <property type="entry name" value="FKBP_C"/>
    <property type="match status" value="1"/>
</dbReference>
<evidence type="ECO:0000259" key="8">
    <source>
        <dbReference type="PROSITE" id="PS50059"/>
    </source>
</evidence>
<evidence type="ECO:0000256" key="2">
    <source>
        <dbReference type="ARBA" id="ARBA00006577"/>
    </source>
</evidence>
<dbReference type="Proteomes" id="UP000177090">
    <property type="component" value="Unassembled WGS sequence"/>
</dbReference>
<organism evidence="9 10">
    <name type="scientific">Candidatus Vogelbacteria bacterium RIFOXYD1_FULL_51_18</name>
    <dbReference type="NCBI Taxonomy" id="1802440"/>
    <lineage>
        <taxon>Bacteria</taxon>
        <taxon>Candidatus Vogeliibacteriota</taxon>
    </lineage>
</organism>
<evidence type="ECO:0000313" key="9">
    <source>
        <dbReference type="EMBL" id="OHA60780.1"/>
    </source>
</evidence>
<dbReference type="STRING" id="1802440.A2569_03365"/>
<dbReference type="EMBL" id="MHTL01000009">
    <property type="protein sequence ID" value="OHA60780.1"/>
    <property type="molecule type" value="Genomic_DNA"/>
</dbReference>
<reference evidence="9 10" key="1">
    <citation type="journal article" date="2016" name="Nat. Commun.">
        <title>Thousands of microbial genomes shed light on interconnected biogeochemical processes in an aquifer system.</title>
        <authorList>
            <person name="Anantharaman K."/>
            <person name="Brown C.T."/>
            <person name="Hug L.A."/>
            <person name="Sharon I."/>
            <person name="Castelle C.J."/>
            <person name="Probst A.J."/>
            <person name="Thomas B.C."/>
            <person name="Singh A."/>
            <person name="Wilkins M.J."/>
            <person name="Karaoz U."/>
            <person name="Brodie E.L."/>
            <person name="Williams K.H."/>
            <person name="Hubbard S.S."/>
            <person name="Banfield J.F."/>
        </authorList>
    </citation>
    <scope>NUCLEOTIDE SEQUENCE [LARGE SCALE GENOMIC DNA]</scope>
</reference>
<gene>
    <name evidence="9" type="ORF">A2569_03365</name>
</gene>
<dbReference type="InterPro" id="IPR046357">
    <property type="entry name" value="PPIase_dom_sf"/>
</dbReference>
<evidence type="ECO:0000256" key="1">
    <source>
        <dbReference type="ARBA" id="ARBA00000971"/>
    </source>
</evidence>
<dbReference type="AlphaFoldDB" id="A0A1G2QJK7"/>
<dbReference type="PANTHER" id="PTHR43811:SF19">
    <property type="entry name" value="39 KDA FK506-BINDING NUCLEAR PROTEIN"/>
    <property type="match status" value="1"/>
</dbReference>
<evidence type="ECO:0000313" key="10">
    <source>
        <dbReference type="Proteomes" id="UP000177090"/>
    </source>
</evidence>
<evidence type="ECO:0000256" key="5">
    <source>
        <dbReference type="PROSITE-ProRule" id="PRU00277"/>
    </source>
</evidence>
<dbReference type="PROSITE" id="PS50059">
    <property type="entry name" value="FKBP_PPIASE"/>
    <property type="match status" value="1"/>
</dbReference>
<keyword evidence="7" id="KW-0472">Membrane</keyword>
<dbReference type="EC" id="5.2.1.8" evidence="6"/>
<keyword evidence="3 5" id="KW-0697">Rotamase</keyword>
<sequence length="172" mass="17724">MNKQLILFVVAIIIIAILVILGYQSRGGEEPTPQGASVGTIGGLSIEDAVVGTSTEARVGDMVTVHYVGTLMDGTQFDSSIDRGEPFSFTIGAGQVIQGWEQGLVGMKVGGKRVLTIAPELAYGAQTVGPIPANSTLKFEVELITVVPASTSTPAVAGTATSTADDEESEAQ</sequence>
<evidence type="ECO:0000256" key="3">
    <source>
        <dbReference type="ARBA" id="ARBA00023110"/>
    </source>
</evidence>
<keyword evidence="7" id="KW-0812">Transmembrane</keyword>
<feature type="domain" description="PPIase FKBP-type" evidence="8">
    <location>
        <begin position="60"/>
        <end position="147"/>
    </location>
</feature>
<evidence type="ECO:0000256" key="6">
    <source>
        <dbReference type="RuleBase" id="RU003915"/>
    </source>
</evidence>
<evidence type="ECO:0000256" key="7">
    <source>
        <dbReference type="SAM" id="Phobius"/>
    </source>
</evidence>
<dbReference type="GO" id="GO:0003755">
    <property type="term" value="F:peptidyl-prolyl cis-trans isomerase activity"/>
    <property type="evidence" value="ECO:0007669"/>
    <property type="project" value="UniProtKB-UniRule"/>
</dbReference>
<dbReference type="SUPFAM" id="SSF54534">
    <property type="entry name" value="FKBP-like"/>
    <property type="match status" value="1"/>
</dbReference>
<keyword evidence="4 5" id="KW-0413">Isomerase</keyword>
<dbReference type="FunFam" id="3.10.50.40:FF:000006">
    <property type="entry name" value="Peptidyl-prolyl cis-trans isomerase"/>
    <property type="match status" value="1"/>
</dbReference>
<name>A0A1G2QJK7_9BACT</name>
<protein>
    <recommendedName>
        <fullName evidence="6">Peptidyl-prolyl cis-trans isomerase</fullName>
        <ecNumber evidence="6">5.2.1.8</ecNumber>
    </recommendedName>
</protein>
<dbReference type="InterPro" id="IPR001179">
    <property type="entry name" value="PPIase_FKBP_dom"/>
</dbReference>